<dbReference type="Pfam" id="PF01493">
    <property type="entry name" value="GXGXG"/>
    <property type="match status" value="1"/>
</dbReference>
<evidence type="ECO:0000256" key="14">
    <source>
        <dbReference type="ARBA" id="ARBA00023164"/>
    </source>
</evidence>
<keyword evidence="11" id="KW-0560">Oxidoreductase</keyword>
<evidence type="ECO:0000256" key="10">
    <source>
        <dbReference type="ARBA" id="ARBA00022962"/>
    </source>
</evidence>
<proteinExistence type="inferred from homology"/>
<dbReference type="GO" id="GO:0051538">
    <property type="term" value="F:3 iron, 4 sulfur cluster binding"/>
    <property type="evidence" value="ECO:0007669"/>
    <property type="project" value="UniProtKB-KW"/>
</dbReference>
<evidence type="ECO:0000256" key="11">
    <source>
        <dbReference type="ARBA" id="ARBA00023002"/>
    </source>
</evidence>
<dbReference type="CDD" id="cd02808">
    <property type="entry name" value="GltS_FMN"/>
    <property type="match status" value="1"/>
</dbReference>
<protein>
    <submittedName>
        <fullName evidence="18">Glutamate synthase (Ferredoxin)</fullName>
    </submittedName>
</protein>
<dbReference type="HOGENOM" id="CLU_000422_8_2_0"/>
<dbReference type="InterPro" id="IPR013785">
    <property type="entry name" value="Aldolase_TIM"/>
</dbReference>
<keyword evidence="9" id="KW-0274">FAD</keyword>
<keyword evidence="12" id="KW-0408">Iron</keyword>
<dbReference type="GO" id="GO:0046872">
    <property type="term" value="F:metal ion binding"/>
    <property type="evidence" value="ECO:0007669"/>
    <property type="project" value="UniProtKB-KW"/>
</dbReference>
<name>A0A081BRE9_9BACT</name>
<dbReference type="GO" id="GO:0015930">
    <property type="term" value="F:glutamate synthase activity"/>
    <property type="evidence" value="ECO:0007669"/>
    <property type="project" value="InterPro"/>
</dbReference>
<evidence type="ECO:0000256" key="9">
    <source>
        <dbReference type="ARBA" id="ARBA00022827"/>
    </source>
</evidence>
<evidence type="ECO:0000256" key="15">
    <source>
        <dbReference type="ARBA" id="ARBA00023291"/>
    </source>
</evidence>
<evidence type="ECO:0000256" key="7">
    <source>
        <dbReference type="ARBA" id="ARBA00022643"/>
    </source>
</evidence>
<keyword evidence="7" id="KW-0288">FMN</keyword>
<dbReference type="InterPro" id="IPR050711">
    <property type="entry name" value="ET-N_metabolism_enzyme"/>
</dbReference>
<keyword evidence="19" id="KW-1185">Reference proteome</keyword>
<reference evidence="18 19" key="1">
    <citation type="journal article" date="2015" name="PeerJ">
        <title>First genomic representation of candidate bacterial phylum KSB3 points to enhanced environmental sensing as a trigger of wastewater bulking.</title>
        <authorList>
            <person name="Sekiguchi Y."/>
            <person name="Ohashi A."/>
            <person name="Parks D.H."/>
            <person name="Yamauchi T."/>
            <person name="Tyson G.W."/>
            <person name="Hugenholtz P."/>
        </authorList>
    </citation>
    <scope>NUCLEOTIDE SEQUENCE [LARGE SCALE GENOMIC DNA]</scope>
</reference>
<dbReference type="InterPro" id="IPR029055">
    <property type="entry name" value="Ntn_hydrolases_N"/>
</dbReference>
<dbReference type="PANTHER" id="PTHR11938">
    <property type="entry name" value="FAD NADPH DEHYDROGENASE/OXIDOREDUCTASE"/>
    <property type="match status" value="1"/>
</dbReference>
<evidence type="ECO:0000313" key="19">
    <source>
        <dbReference type="Proteomes" id="UP000030700"/>
    </source>
</evidence>
<evidence type="ECO:0000256" key="12">
    <source>
        <dbReference type="ARBA" id="ARBA00023004"/>
    </source>
</evidence>
<dbReference type="InterPro" id="IPR002489">
    <property type="entry name" value="Glu_synth_asu_C"/>
</dbReference>
<dbReference type="FunFam" id="3.20.20.70:FF:000031">
    <property type="entry name" value="Glutamate synthase 1 [NADH]"/>
    <property type="match status" value="1"/>
</dbReference>
<comment type="similarity">
    <text evidence="4">Belongs to the glutamate synthase family.</text>
</comment>
<dbReference type="STRING" id="1499966.U14_05257"/>
<keyword evidence="10" id="KW-0315">Glutamine amidotransferase</keyword>
<keyword evidence="13" id="KW-0411">Iron-sulfur</keyword>
<evidence type="ECO:0000256" key="8">
    <source>
        <dbReference type="ARBA" id="ARBA00022723"/>
    </source>
</evidence>
<dbReference type="GO" id="GO:0006537">
    <property type="term" value="P:glutamate biosynthetic process"/>
    <property type="evidence" value="ECO:0007669"/>
    <property type="project" value="UniProtKB-KW"/>
</dbReference>
<dbReference type="FunFam" id="2.160.20.60:FF:000001">
    <property type="entry name" value="Glutamate synthase, large subunit"/>
    <property type="match status" value="1"/>
</dbReference>
<dbReference type="Gene3D" id="2.160.20.60">
    <property type="entry name" value="Glutamate synthase, alpha subunit, C-terminal domain"/>
    <property type="match status" value="1"/>
</dbReference>
<dbReference type="Pfam" id="PF00310">
    <property type="entry name" value="GATase_2"/>
    <property type="match status" value="1"/>
</dbReference>
<dbReference type="Proteomes" id="UP000030700">
    <property type="component" value="Unassembled WGS sequence"/>
</dbReference>
<dbReference type="Gene3D" id="3.60.20.10">
    <property type="entry name" value="Glutamine Phosphoribosylpyrophosphate, subunit 1, domain 1"/>
    <property type="match status" value="1"/>
</dbReference>
<keyword evidence="6" id="KW-0285">Flavoprotein</keyword>
<sequence>MMDNLPHQRREGLYEPLLEHDNCGVGFIVNIKGRKSHDIVRSGIQILINLSHRGATGSDPDTGDGAGILLQIPDDFFRKELQHKFDLPTIGRYGVGNVFLPTNESERALCKEWIEAIVHEEGQVFFGWRDVPVDLKKAGRTARAAAPAFEQVFIGRGANVSDQEAFERKLYIIRKKIEKKALNSEITQKDLFFICSLSSRTIVYKGQLKSEQLKDFYADLSDPTFRSAIALVHSRYSTNTFPSWKLAHPYRMLCHNGEINTLRGNINRMAARESICQSELFGNELQKVFPVVSPNGSDSATFDNVLEFLVLAGRDLPHAVMMMAPEAWEGNENMEQAKRDFYNYHSCFMEPWDGPALIAFCDGRYIGAVLDRNGLRPARFCIVNNETVVMGSETGVLPIPEEEISFKGRLQPGKMLLIDTDAGKIIDDKELKMKYAHRKPYGQWLRENMVDIDELPDPKNVHKTDLDSIVERQRAFGYTYEDVRMLLYPKAVEALEATGSMGSDTPLSVLSDKPQPLFSYFRQLFAQVTNPPIDPIREEVIMAEESKLGIEQNVLEEGPQHCRVLRLPRPILTNASMAKIRELQHYHLRATTIPVLFQDTGSEHDLENAMEELFRKADRAIDEGYTLLILSDRGVDKTHIPIPILLACAGTHHHLIRKGTRNRVSLIAETGEARDMHHFALLIGYGVRAVNPYLAFETLEHELQHGHFPSEIDPKTAQYHFLKATRKGLFKIISKMGISTIHSYCGAQIFEAVGLNAACVNKYFTATPSRIGGIGLKEIQRETLERHREAYKYRPIRERSILDNGGNYQWRVDGEFHQINPEIIATLQHAVQSGDYTLYKKYAGMINDFNRNFSNLRGLLRFKKGNPIPLEEVEPASNIVKRFATGAMSFGSISREAHETLAIAMNRLGGFSNTGEGGEDPARYIPLPNGDSKRSRIKQVAPGRFGVNLEYLVNADQIQIKMAQGAKPGEGGQLPGRKVSREIAKTRRTVPGVVLISPPPHHDIYSIEDLAQLIFDLKNANHHANISVKLVSEIGVGIIAAGVAKGKADCVLISGCEGGTGASPVSSIKYAGLPMELGIAETQQVLVMNHLRGRIRVQTDGQLKTGRDVAIAAMLGADEFGFSSIALVTLGCIMLRKCHLDACLVGIATQKPELRKNFCGKPEYIVNFFTYVAEECREIMAELGFRTFDEMIGRVDMLEANDAITHWKAKGIDLTPLLHKPDVPANVALHHVERQQHHLETILDRVLIEHAQEAIENEKPVYIELPINNTNRTVGTMLSSEITRKYGDIGLPEDTINIRFTGSAGQSFGAFLSRGVTLALEGDANDYVGKGLSGGKIMIMPSRRAGFKPEENIIAGNVILYGATNGEMYLRGVVGERFAVRNSGAKAVVEGVGDHGCEYMTGGCVVILGPTGRNFAAGMSGGFAFVWDRDRAFASRCNMEMVDLFPVLREEDRHELKKLIRRHYGYTKSTVAEYILENWDAVLPQFVKVYPKEYRRVIEGK</sequence>
<dbReference type="CDD" id="cd00982">
    <property type="entry name" value="gltB_C"/>
    <property type="match status" value="1"/>
</dbReference>
<dbReference type="FunFam" id="3.60.20.10:FF:000001">
    <property type="entry name" value="Glutamate synthase, large subunit"/>
    <property type="match status" value="1"/>
</dbReference>
<dbReference type="EMBL" id="DF820460">
    <property type="protein sequence ID" value="GAK53980.1"/>
    <property type="molecule type" value="Genomic_DNA"/>
</dbReference>
<keyword evidence="14" id="KW-0314">Glutamate biosynthesis</keyword>
<comment type="cofactor">
    <cofactor evidence="3">
        <name>FAD</name>
        <dbReference type="ChEBI" id="CHEBI:57692"/>
    </cofactor>
</comment>
<organism evidence="18 19">
    <name type="scientific">Candidatus Moduliflexus flocculans</name>
    <dbReference type="NCBI Taxonomy" id="1499966"/>
    <lineage>
        <taxon>Bacteria</taxon>
        <taxon>Candidatus Moduliflexota</taxon>
        <taxon>Candidatus Moduliflexia</taxon>
        <taxon>Candidatus Moduliflexales</taxon>
        <taxon>Candidatus Moduliflexaceae</taxon>
    </lineage>
</organism>
<feature type="domain" description="Glutamine amidotransferase type-2" evidence="17">
    <location>
        <begin position="23"/>
        <end position="421"/>
    </location>
</feature>
<evidence type="ECO:0000256" key="13">
    <source>
        <dbReference type="ARBA" id="ARBA00023014"/>
    </source>
</evidence>
<accession>A0A081BRE9</accession>
<evidence type="ECO:0000256" key="1">
    <source>
        <dbReference type="ARBA" id="ARBA00001917"/>
    </source>
</evidence>
<dbReference type="SUPFAM" id="SSF56235">
    <property type="entry name" value="N-terminal nucleophile aminohydrolases (Ntn hydrolases)"/>
    <property type="match status" value="1"/>
</dbReference>
<keyword evidence="5" id="KW-0028">Amino-acid biosynthesis</keyword>
<comment type="pathway">
    <text evidence="16">Amino-acid biosynthesis.</text>
</comment>
<dbReference type="InterPro" id="IPR036485">
    <property type="entry name" value="Glu_synth_asu_C_sf"/>
</dbReference>
<evidence type="ECO:0000256" key="5">
    <source>
        <dbReference type="ARBA" id="ARBA00022605"/>
    </source>
</evidence>
<evidence type="ECO:0000256" key="16">
    <source>
        <dbReference type="ARBA" id="ARBA00029440"/>
    </source>
</evidence>
<gene>
    <name evidence="18" type="ORF">U14_05257</name>
</gene>
<dbReference type="SUPFAM" id="SSF69336">
    <property type="entry name" value="Alpha subunit of glutamate synthase, C-terminal domain"/>
    <property type="match status" value="1"/>
</dbReference>
<comment type="cofactor">
    <cofactor evidence="1">
        <name>FMN</name>
        <dbReference type="ChEBI" id="CHEBI:58210"/>
    </cofactor>
</comment>
<dbReference type="Gene3D" id="3.20.20.70">
    <property type="entry name" value="Aldolase class I"/>
    <property type="match status" value="2"/>
</dbReference>
<evidence type="ECO:0000313" key="18">
    <source>
        <dbReference type="EMBL" id="GAK53980.1"/>
    </source>
</evidence>
<dbReference type="InterPro" id="IPR006982">
    <property type="entry name" value="Glu_synth_centr_N"/>
</dbReference>
<dbReference type="SUPFAM" id="SSF51395">
    <property type="entry name" value="FMN-linked oxidoreductases"/>
    <property type="match status" value="1"/>
</dbReference>
<keyword evidence="8" id="KW-0479">Metal-binding</keyword>
<dbReference type="Pfam" id="PF01645">
    <property type="entry name" value="Glu_synthase"/>
    <property type="match status" value="1"/>
</dbReference>
<dbReference type="GO" id="GO:0019676">
    <property type="term" value="P:ammonia assimilation cycle"/>
    <property type="evidence" value="ECO:0007669"/>
    <property type="project" value="TreeGrafter"/>
</dbReference>
<comment type="cofactor">
    <cofactor evidence="2">
        <name>[3Fe-4S] cluster</name>
        <dbReference type="ChEBI" id="CHEBI:21137"/>
    </cofactor>
</comment>
<dbReference type="PROSITE" id="PS51278">
    <property type="entry name" value="GATASE_TYPE_2"/>
    <property type="match status" value="1"/>
</dbReference>
<dbReference type="InterPro" id="IPR002932">
    <property type="entry name" value="Glu_synthdom"/>
</dbReference>
<dbReference type="PANTHER" id="PTHR11938:SF133">
    <property type="entry name" value="GLUTAMATE SYNTHASE (NADH)"/>
    <property type="match status" value="1"/>
</dbReference>
<keyword evidence="15" id="KW-0003">3Fe-4S</keyword>
<evidence type="ECO:0000256" key="4">
    <source>
        <dbReference type="ARBA" id="ARBA00009716"/>
    </source>
</evidence>
<evidence type="ECO:0000256" key="6">
    <source>
        <dbReference type="ARBA" id="ARBA00022630"/>
    </source>
</evidence>
<dbReference type="InterPro" id="IPR017932">
    <property type="entry name" value="GATase_2_dom"/>
</dbReference>
<evidence type="ECO:0000256" key="3">
    <source>
        <dbReference type="ARBA" id="ARBA00001974"/>
    </source>
</evidence>
<dbReference type="CDD" id="cd00713">
    <property type="entry name" value="GltS"/>
    <property type="match status" value="1"/>
</dbReference>
<evidence type="ECO:0000259" key="17">
    <source>
        <dbReference type="PROSITE" id="PS51278"/>
    </source>
</evidence>
<evidence type="ECO:0000256" key="2">
    <source>
        <dbReference type="ARBA" id="ARBA00001927"/>
    </source>
</evidence>
<dbReference type="Pfam" id="PF04898">
    <property type="entry name" value="Glu_syn_central"/>
    <property type="match status" value="1"/>
</dbReference>
<dbReference type="NCBIfam" id="NF008730">
    <property type="entry name" value="PRK11750.1"/>
    <property type="match status" value="1"/>
</dbReference>